<dbReference type="OrthoDB" id="4657524at2759"/>
<dbReference type="InterPro" id="IPR018620">
    <property type="entry name" value="Ubiquitin3-bd_protein_But2_C"/>
</dbReference>
<accession>A0A6A6RFF3</accession>
<evidence type="ECO:0000313" key="2">
    <source>
        <dbReference type="EMBL" id="KAF2634066.1"/>
    </source>
</evidence>
<name>A0A6A6RFF3_9PLEO</name>
<evidence type="ECO:0000313" key="3">
    <source>
        <dbReference type="Proteomes" id="UP000799753"/>
    </source>
</evidence>
<gene>
    <name evidence="2" type="ORF">P280DRAFT_464215</name>
</gene>
<protein>
    <recommendedName>
        <fullName evidence="1">Ubiquitin 3 binding protein But2 C-terminal domain-containing protein</fullName>
    </recommendedName>
</protein>
<dbReference type="EMBL" id="MU006878">
    <property type="protein sequence ID" value="KAF2634066.1"/>
    <property type="molecule type" value="Genomic_DNA"/>
</dbReference>
<dbReference type="Proteomes" id="UP000799753">
    <property type="component" value="Unassembled WGS sequence"/>
</dbReference>
<dbReference type="PANTHER" id="PTHR39613">
    <property type="entry name" value="ANCHORED CELL WALL PROTEIN, PUTATIVE (AFU_ORTHOLOGUE AFUA_4G08960)-RELATED"/>
    <property type="match status" value="1"/>
</dbReference>
<proteinExistence type="predicted"/>
<evidence type="ECO:0000259" key="1">
    <source>
        <dbReference type="Pfam" id="PF09792"/>
    </source>
</evidence>
<dbReference type="AlphaFoldDB" id="A0A6A6RFF3"/>
<dbReference type="Pfam" id="PF09792">
    <property type="entry name" value="But2"/>
    <property type="match status" value="1"/>
</dbReference>
<keyword evidence="3" id="KW-1185">Reference proteome</keyword>
<reference evidence="2" key="1">
    <citation type="journal article" date="2020" name="Stud. Mycol.">
        <title>101 Dothideomycetes genomes: a test case for predicting lifestyles and emergence of pathogens.</title>
        <authorList>
            <person name="Haridas S."/>
            <person name="Albert R."/>
            <person name="Binder M."/>
            <person name="Bloem J."/>
            <person name="Labutti K."/>
            <person name="Salamov A."/>
            <person name="Andreopoulos B."/>
            <person name="Baker S."/>
            <person name="Barry K."/>
            <person name="Bills G."/>
            <person name="Bluhm B."/>
            <person name="Cannon C."/>
            <person name="Castanera R."/>
            <person name="Culley D."/>
            <person name="Daum C."/>
            <person name="Ezra D."/>
            <person name="Gonzalez J."/>
            <person name="Henrissat B."/>
            <person name="Kuo A."/>
            <person name="Liang C."/>
            <person name="Lipzen A."/>
            <person name="Lutzoni F."/>
            <person name="Magnuson J."/>
            <person name="Mondo S."/>
            <person name="Nolan M."/>
            <person name="Ohm R."/>
            <person name="Pangilinan J."/>
            <person name="Park H.-J."/>
            <person name="Ramirez L."/>
            <person name="Alfaro M."/>
            <person name="Sun H."/>
            <person name="Tritt A."/>
            <person name="Yoshinaga Y."/>
            <person name="Zwiers L.-H."/>
            <person name="Turgeon B."/>
            <person name="Goodwin S."/>
            <person name="Spatafora J."/>
            <person name="Crous P."/>
            <person name="Grigoriev I."/>
        </authorList>
    </citation>
    <scope>NUCLEOTIDE SEQUENCE</scope>
    <source>
        <strain evidence="2">CBS 473.64</strain>
    </source>
</reference>
<sequence>MHDADLTFCKNRDKHVKHTCGAGTHCPLDLAGPYEFPHLIVPVDAAAPSSPKGNQLDGSISSSVCTIYNFDIHPRLAGKTCSLVWLFPEQKDLQTSAFTYIAHEKPEDSKKDTAVEPLFDVYRLSNPALHDTTWEGVGEKTLLGKGIAKPGESWSTWTGECAKDAGKTVSFMLCGKDFELVYFQDFNPSPIGLYMRAC</sequence>
<feature type="domain" description="Ubiquitin 3 binding protein But2 C-terminal" evidence="1">
    <location>
        <begin position="35"/>
        <end position="188"/>
    </location>
</feature>
<organism evidence="2 3">
    <name type="scientific">Massarina eburnea CBS 473.64</name>
    <dbReference type="NCBI Taxonomy" id="1395130"/>
    <lineage>
        <taxon>Eukaryota</taxon>
        <taxon>Fungi</taxon>
        <taxon>Dikarya</taxon>
        <taxon>Ascomycota</taxon>
        <taxon>Pezizomycotina</taxon>
        <taxon>Dothideomycetes</taxon>
        <taxon>Pleosporomycetidae</taxon>
        <taxon>Pleosporales</taxon>
        <taxon>Massarineae</taxon>
        <taxon>Massarinaceae</taxon>
        <taxon>Massarina</taxon>
    </lineage>
</organism>
<dbReference type="PANTHER" id="PTHR39613:SF1">
    <property type="entry name" value="ANCHORED CELL WALL PROTEIN, PUTATIVE (AFU_ORTHOLOGUE AFUA_4G08960)-RELATED"/>
    <property type="match status" value="1"/>
</dbReference>